<organism evidence="2 3">
    <name type="scientific">Parthenolecanium corni</name>
    <dbReference type="NCBI Taxonomy" id="536013"/>
    <lineage>
        <taxon>Eukaryota</taxon>
        <taxon>Metazoa</taxon>
        <taxon>Ecdysozoa</taxon>
        <taxon>Arthropoda</taxon>
        <taxon>Hexapoda</taxon>
        <taxon>Insecta</taxon>
        <taxon>Pterygota</taxon>
        <taxon>Neoptera</taxon>
        <taxon>Paraneoptera</taxon>
        <taxon>Hemiptera</taxon>
        <taxon>Sternorrhyncha</taxon>
        <taxon>Coccoidea</taxon>
        <taxon>Coccidae</taxon>
        <taxon>Parthenolecanium</taxon>
    </lineage>
</organism>
<keyword evidence="3" id="KW-1185">Reference proteome</keyword>
<keyword evidence="1" id="KW-0472">Membrane</keyword>
<reference evidence="2 3" key="1">
    <citation type="submission" date="2024-03" db="EMBL/GenBank/DDBJ databases">
        <title>Adaptation during the transition from Ophiocordyceps entomopathogen to insect associate is accompanied by gene loss and intensified selection.</title>
        <authorList>
            <person name="Ward C.M."/>
            <person name="Onetto C.A."/>
            <person name="Borneman A.R."/>
        </authorList>
    </citation>
    <scope>NUCLEOTIDE SEQUENCE [LARGE SCALE GENOMIC DNA]</scope>
    <source>
        <strain evidence="2">AWRI1</strain>
        <tissue evidence="2">Single Adult Female</tissue>
    </source>
</reference>
<dbReference type="Proteomes" id="UP001367676">
    <property type="component" value="Unassembled WGS sequence"/>
</dbReference>
<keyword evidence="1" id="KW-0812">Transmembrane</keyword>
<protein>
    <submittedName>
        <fullName evidence="2">Uncharacterized protein</fullName>
    </submittedName>
</protein>
<evidence type="ECO:0000313" key="3">
    <source>
        <dbReference type="Proteomes" id="UP001367676"/>
    </source>
</evidence>
<feature type="transmembrane region" description="Helical" evidence="1">
    <location>
        <begin position="119"/>
        <end position="140"/>
    </location>
</feature>
<evidence type="ECO:0000256" key="1">
    <source>
        <dbReference type="SAM" id="Phobius"/>
    </source>
</evidence>
<comment type="caution">
    <text evidence="2">The sequence shown here is derived from an EMBL/GenBank/DDBJ whole genome shotgun (WGS) entry which is preliminary data.</text>
</comment>
<dbReference type="EMBL" id="JBBCAQ010000037">
    <property type="protein sequence ID" value="KAK7573437.1"/>
    <property type="molecule type" value="Genomic_DNA"/>
</dbReference>
<keyword evidence="1" id="KW-1133">Transmembrane helix</keyword>
<evidence type="ECO:0000313" key="2">
    <source>
        <dbReference type="EMBL" id="KAK7573437.1"/>
    </source>
</evidence>
<proteinExistence type="predicted"/>
<sequence>MRQCDIEHSTDYGAYVMLAISTRRARLSFKYNSIVAAIDEGTCRYECLDCRVAKRLDYTLAGEHQSAFLNSKFQVRTKTRTGRDETRDSSGELDVVGIRRRDPQSAFGIIRRSSFEFRFAILFFIFHFQFAFGSVSAAVASQSHQSVSQSSQSQSHASFSCEFSAIAAVGPSTRTSYTVSTTYIGAYLISSDPSFCEFEINLLLVASSLSSSFLVVFQEVDRAASPGRRGFGSVIVIYVPSRPVAS</sequence>
<gene>
    <name evidence="2" type="ORF">V9T40_010628</name>
</gene>
<name>A0AAN9T3W2_9HEMI</name>
<dbReference type="AlphaFoldDB" id="A0AAN9T3W2"/>
<accession>A0AAN9T3W2</accession>